<feature type="compositionally biased region" description="Basic and acidic residues" evidence="1">
    <location>
        <begin position="471"/>
        <end position="486"/>
    </location>
</feature>
<comment type="caution">
    <text evidence="2">The sequence shown here is derived from an EMBL/GenBank/DDBJ whole genome shotgun (WGS) entry which is preliminary data.</text>
</comment>
<proteinExistence type="predicted"/>
<evidence type="ECO:0000256" key="1">
    <source>
        <dbReference type="SAM" id="MobiDB-lite"/>
    </source>
</evidence>
<reference evidence="2 3" key="1">
    <citation type="submission" date="2018-08" db="EMBL/GenBank/DDBJ databases">
        <title>Recombination of ecologically and evolutionarily significant loci maintains genetic cohesion in the Pseudomonas syringae species complex.</title>
        <authorList>
            <person name="Dillon M."/>
            <person name="Thakur S."/>
            <person name="Almeida R.N.D."/>
            <person name="Weir B.S."/>
            <person name="Guttman D.S."/>
        </authorList>
    </citation>
    <scope>NUCLEOTIDE SEQUENCE [LARGE SCALE GENOMIC DNA]</scope>
    <source>
        <strain evidence="2 3">ICMP 9749</strain>
    </source>
</reference>
<dbReference type="EMBL" id="RBTX01000615">
    <property type="protein sequence ID" value="RMU26259.1"/>
    <property type="molecule type" value="Genomic_DNA"/>
</dbReference>
<dbReference type="RefSeq" id="WP_005620220.1">
    <property type="nucleotide sequence ID" value="NZ_BMNO01000184.1"/>
</dbReference>
<sequence length="648" mass="69645">MSGISSYFRHTPTQQIEHNFDDLESGVQRQAPAVGDRLHRVGQSLLGISGKLLSDSMSNLPSMRSLGAMAGHGVQQLITCGGPTFAREQVLMHAYHAMLPVLAAEAKWALLGTQGVISLAKIGANLYRQTRMERLPESDVAVRGHFGLSQQQWDAKGEDEQNQLRAQHSTDSRNVTRNQVIAEAAFLVMSSLSLAKGDGAVAARVLATQMRNIIYAGSRESLQATICLTGSKHGNASHGVNESNMATNGWTYAAMTLAAGYLQDTVISNVLPKGQSVSGAHLNGADGKPLTGYALNNAVNMVAGVRALANSAIEFIDAYRGKHYDLKQVGDEQKLQEFGKKMVPMKDYERLLDHSIARLSWNNVSNAGVLALQQAAEGIGKENLPPSVMQFLGNAGTAAMFGATYRMVNQTYQAHAKMRAAWAAHQSGQPRQAEGPFGVVVDADPSEADSRSVRAASSPAASPQSQSLQDSEPHDNGSEASHETQVVRRPRAISQSEDGRPNVPLQGRHERLLEPGREPRSDGDSVQSTSANLEHALMRPIDTKGGFPQPSSETSLSRVQSSSDMQALTMRRFIEDTPTAPPRTRPRDGTSATAETQGTLPTTEEVAETESRPPSEAVTQSLPPTVEIPDGFDLNFTQAETDAINSVN</sequence>
<accession>A0A3M5SY64</accession>
<evidence type="ECO:0000313" key="2">
    <source>
        <dbReference type="EMBL" id="RMU26259.1"/>
    </source>
</evidence>
<feature type="compositionally biased region" description="Polar residues" evidence="1">
    <location>
        <begin position="590"/>
        <end position="602"/>
    </location>
</feature>
<name>A0A3M5SY64_9PSED</name>
<organism evidence="2 3">
    <name type="scientific">Pseudomonas avellanae</name>
    <dbReference type="NCBI Taxonomy" id="46257"/>
    <lineage>
        <taxon>Bacteria</taxon>
        <taxon>Pseudomonadati</taxon>
        <taxon>Pseudomonadota</taxon>
        <taxon>Gammaproteobacteria</taxon>
        <taxon>Pseudomonadales</taxon>
        <taxon>Pseudomonadaceae</taxon>
        <taxon>Pseudomonas</taxon>
    </lineage>
</organism>
<feature type="compositionally biased region" description="Basic and acidic residues" evidence="1">
    <location>
        <begin position="507"/>
        <end position="523"/>
    </location>
</feature>
<dbReference type="AlphaFoldDB" id="A0A3M5SY64"/>
<feature type="region of interest" description="Disordered" evidence="1">
    <location>
        <begin position="423"/>
        <end position="528"/>
    </location>
</feature>
<feature type="region of interest" description="Disordered" evidence="1">
    <location>
        <begin position="151"/>
        <end position="171"/>
    </location>
</feature>
<feature type="region of interest" description="Disordered" evidence="1">
    <location>
        <begin position="541"/>
        <end position="632"/>
    </location>
</feature>
<protein>
    <submittedName>
        <fullName evidence="2">Uncharacterized protein</fullName>
    </submittedName>
</protein>
<feature type="compositionally biased region" description="Polar residues" evidence="1">
    <location>
        <begin position="549"/>
        <end position="566"/>
    </location>
</feature>
<evidence type="ECO:0000313" key="3">
    <source>
        <dbReference type="Proteomes" id="UP000281514"/>
    </source>
</evidence>
<gene>
    <name evidence="2" type="ORF">ALP32_200066</name>
</gene>
<dbReference type="Proteomes" id="UP000281514">
    <property type="component" value="Unassembled WGS sequence"/>
</dbReference>
<feature type="compositionally biased region" description="Low complexity" evidence="1">
    <location>
        <begin position="453"/>
        <end position="470"/>
    </location>
</feature>